<dbReference type="FunFam" id="3.30.1490.20:FF:000003">
    <property type="entry name" value="acetyl-CoA carboxylase isoform X1"/>
    <property type="match status" value="1"/>
</dbReference>
<organism evidence="11 12">
    <name type="scientific">Pyruvatibacter mobilis</name>
    <dbReference type="NCBI Taxonomy" id="1712261"/>
    <lineage>
        <taxon>Bacteria</taxon>
        <taxon>Pseudomonadati</taxon>
        <taxon>Pseudomonadota</taxon>
        <taxon>Alphaproteobacteria</taxon>
        <taxon>Hyphomicrobiales</taxon>
        <taxon>Parvibaculaceae</taxon>
        <taxon>Pyruvatibacter</taxon>
    </lineage>
</organism>
<evidence type="ECO:0000256" key="6">
    <source>
        <dbReference type="ARBA" id="ARBA00023267"/>
    </source>
</evidence>
<dbReference type="GO" id="GO:0005524">
    <property type="term" value="F:ATP binding"/>
    <property type="evidence" value="ECO:0007669"/>
    <property type="project" value="UniProtKB-UniRule"/>
</dbReference>
<dbReference type="PROSITE" id="PS50968">
    <property type="entry name" value="BIOTINYL_LIPOYL"/>
    <property type="match status" value="1"/>
</dbReference>
<dbReference type="InterPro" id="IPR011054">
    <property type="entry name" value="Rudment_hybrid_motif"/>
</dbReference>
<keyword evidence="2" id="KW-0436">Ligase</keyword>
<dbReference type="EMBL" id="WXYQ01000006">
    <property type="protein sequence ID" value="NBG95721.1"/>
    <property type="molecule type" value="Genomic_DNA"/>
</dbReference>
<evidence type="ECO:0000313" key="12">
    <source>
        <dbReference type="Proteomes" id="UP000470384"/>
    </source>
</evidence>
<dbReference type="GeneID" id="300654424"/>
<dbReference type="FunFam" id="3.30.470.20:FF:000028">
    <property type="entry name" value="Methylcrotonoyl-CoA carboxylase subunit alpha, mitochondrial"/>
    <property type="match status" value="1"/>
</dbReference>
<dbReference type="Pfam" id="PF00364">
    <property type="entry name" value="Biotin_lipoyl"/>
    <property type="match status" value="1"/>
</dbReference>
<evidence type="ECO:0000256" key="7">
    <source>
        <dbReference type="PROSITE-ProRule" id="PRU00409"/>
    </source>
</evidence>
<dbReference type="Pfam" id="PF00289">
    <property type="entry name" value="Biotin_carb_N"/>
    <property type="match status" value="1"/>
</dbReference>
<dbReference type="SUPFAM" id="SSF51230">
    <property type="entry name" value="Single hybrid motif"/>
    <property type="match status" value="1"/>
</dbReference>
<dbReference type="AlphaFoldDB" id="A0A845QCI5"/>
<dbReference type="SUPFAM" id="SSF52440">
    <property type="entry name" value="PreATP-grasp domain"/>
    <property type="match status" value="1"/>
</dbReference>
<dbReference type="Pfam" id="PF02785">
    <property type="entry name" value="Biotin_carb_C"/>
    <property type="match status" value="1"/>
</dbReference>
<comment type="cofactor">
    <cofactor evidence="1">
        <name>biotin</name>
        <dbReference type="ChEBI" id="CHEBI:57586"/>
    </cofactor>
</comment>
<dbReference type="InterPro" id="IPR016185">
    <property type="entry name" value="PreATP-grasp_dom_sf"/>
</dbReference>
<evidence type="ECO:0000313" key="11">
    <source>
        <dbReference type="EMBL" id="NBG95721.1"/>
    </source>
</evidence>
<dbReference type="SMART" id="SM00878">
    <property type="entry name" value="Biotin_carb_C"/>
    <property type="match status" value="1"/>
</dbReference>
<dbReference type="InterPro" id="IPR050856">
    <property type="entry name" value="Biotin_carboxylase_complex"/>
</dbReference>
<dbReference type="GO" id="GO:0046872">
    <property type="term" value="F:metal ion binding"/>
    <property type="evidence" value="ECO:0007669"/>
    <property type="project" value="InterPro"/>
</dbReference>
<dbReference type="FunFam" id="2.40.50.100:FF:000003">
    <property type="entry name" value="Acetyl-CoA carboxylase biotin carboxyl carrier protein"/>
    <property type="match status" value="1"/>
</dbReference>
<evidence type="ECO:0000256" key="5">
    <source>
        <dbReference type="ARBA" id="ARBA00022946"/>
    </source>
</evidence>
<dbReference type="RefSeq" id="WP_160587637.1">
    <property type="nucleotide sequence ID" value="NZ_BMHN01000001.1"/>
</dbReference>
<dbReference type="Proteomes" id="UP000470384">
    <property type="component" value="Unassembled WGS sequence"/>
</dbReference>
<dbReference type="CDD" id="cd06850">
    <property type="entry name" value="biotinyl_domain"/>
    <property type="match status" value="1"/>
</dbReference>
<evidence type="ECO:0000259" key="8">
    <source>
        <dbReference type="PROSITE" id="PS50968"/>
    </source>
</evidence>
<evidence type="ECO:0000256" key="3">
    <source>
        <dbReference type="ARBA" id="ARBA00022741"/>
    </source>
</evidence>
<dbReference type="InterPro" id="IPR011764">
    <property type="entry name" value="Biotin_carboxylation_dom"/>
</dbReference>
<dbReference type="PROSITE" id="PS50979">
    <property type="entry name" value="BC"/>
    <property type="match status" value="1"/>
</dbReference>
<dbReference type="PROSITE" id="PS50975">
    <property type="entry name" value="ATP_GRASP"/>
    <property type="match status" value="1"/>
</dbReference>
<keyword evidence="4 7" id="KW-0067">ATP-binding</keyword>
<dbReference type="Gene3D" id="3.30.700.40">
    <property type="match status" value="1"/>
</dbReference>
<dbReference type="Pfam" id="PF21139">
    <property type="entry name" value="BT_MCC_alpha"/>
    <property type="match status" value="1"/>
</dbReference>
<dbReference type="GO" id="GO:0016874">
    <property type="term" value="F:ligase activity"/>
    <property type="evidence" value="ECO:0007669"/>
    <property type="project" value="UniProtKB-KW"/>
</dbReference>
<dbReference type="InterPro" id="IPR005479">
    <property type="entry name" value="CPAse_ATP-bd"/>
</dbReference>
<dbReference type="OrthoDB" id="9763189at2"/>
<keyword evidence="3 7" id="KW-0547">Nucleotide-binding</keyword>
<gene>
    <name evidence="11" type="ORF">GTQ45_08245</name>
</gene>
<evidence type="ECO:0000256" key="4">
    <source>
        <dbReference type="ARBA" id="ARBA00022840"/>
    </source>
</evidence>
<dbReference type="InterPro" id="IPR005481">
    <property type="entry name" value="BC-like_N"/>
</dbReference>
<dbReference type="SUPFAM" id="SSF56059">
    <property type="entry name" value="Glutathione synthetase ATP-binding domain-like"/>
    <property type="match status" value="1"/>
</dbReference>
<dbReference type="PROSITE" id="PS00867">
    <property type="entry name" value="CPSASE_2"/>
    <property type="match status" value="1"/>
</dbReference>
<dbReference type="Pfam" id="PF02786">
    <property type="entry name" value="CPSase_L_D2"/>
    <property type="match status" value="1"/>
</dbReference>
<keyword evidence="5" id="KW-0809">Transit peptide</keyword>
<dbReference type="Gene3D" id="3.30.470.20">
    <property type="entry name" value="ATP-grasp fold, B domain"/>
    <property type="match status" value="1"/>
</dbReference>
<dbReference type="InterPro" id="IPR048429">
    <property type="entry name" value="MCC_alpha_BT"/>
</dbReference>
<dbReference type="Gene3D" id="2.40.50.100">
    <property type="match status" value="1"/>
</dbReference>
<evidence type="ECO:0000259" key="10">
    <source>
        <dbReference type="PROSITE" id="PS50979"/>
    </source>
</evidence>
<dbReference type="FunFam" id="3.40.50.20:FF:000010">
    <property type="entry name" value="Propionyl-CoA carboxylase subunit alpha"/>
    <property type="match status" value="1"/>
</dbReference>
<evidence type="ECO:0000256" key="1">
    <source>
        <dbReference type="ARBA" id="ARBA00001953"/>
    </source>
</evidence>
<dbReference type="InterPro" id="IPR005482">
    <property type="entry name" value="Biotin_COase_C"/>
</dbReference>
<comment type="caution">
    <text evidence="11">The sequence shown here is derived from an EMBL/GenBank/DDBJ whole genome shotgun (WGS) entry which is preliminary data.</text>
</comment>
<feature type="domain" description="Biotin carboxylation" evidence="10">
    <location>
        <begin position="1"/>
        <end position="452"/>
    </location>
</feature>
<dbReference type="SUPFAM" id="SSF51246">
    <property type="entry name" value="Rudiment single hybrid motif"/>
    <property type="match status" value="1"/>
</dbReference>
<protein>
    <submittedName>
        <fullName evidence="11">Acetyl-CoA carboxylase biotin carboxylase subunit</fullName>
    </submittedName>
</protein>
<dbReference type="InterPro" id="IPR000089">
    <property type="entry name" value="Biotin_lipoyl"/>
</dbReference>
<dbReference type="PANTHER" id="PTHR18866:SF33">
    <property type="entry name" value="METHYLCROTONOYL-COA CARBOXYLASE SUBUNIT ALPHA, MITOCHONDRIAL-RELATED"/>
    <property type="match status" value="1"/>
</dbReference>
<dbReference type="NCBIfam" id="NF006367">
    <property type="entry name" value="PRK08591.1"/>
    <property type="match status" value="1"/>
</dbReference>
<sequence length="670" mass="70833">MITSLLIANRGEIACRVIETARAMGLRTIAVYSEADAGARHVEMADEAHLLGPAPAAESYLRMDRILDVARASRADAIHPGYGFLSENAEFADACADAGVVFVGPPADAIRAMGLKDTAKALMEKAGVPVVPGYHGDNQDAAYLAGEADQIGYPVLIKAVAGGGGKGMRRVDDAADFDKALQSARREAKAAFGDDRVLIEKFVASPRHIEVQVFADAHGNVVHLFERDCSVQRRHQKVVEEAPAPGMPDDMRAAMGHAACEAARAIGYRGAGTVEFIADASDGLRSDRFYFMEMNTRLQVEHPVTEMITGQDLVDWQLRVAGGELLPLKQDDIGINGHAFEVRLYAEDPAKSFFPSTGRLAAFGLPPESNAVRVDAGVREGDEISIYYDPMIAKLVTWGDTRDDARRQMDAALRQVEVAGVRTNTSFLRQVIGHDVFAAGAMDTGFIDEHLDALVPAVAGAPDEVLLLGAIAVAQSRLAASQTGSASDPYSPWNDVSGWRLSGTAEETIILIEGEESRELCVRYTQDGIETSWSGRAASAAAAVDGAGRVHALIDGHGIAAGVVHASNAITVMREGESWTFALPDPLDVTGDDAAASGGVTAPMTGKITQVWVKAGDSVSRGAPLIALEAMKMEHTLSAPGDLKVSDVLAAVGDQVEGGAALVVFEDPAS</sequence>
<accession>A0A845QCI5</accession>
<keyword evidence="6" id="KW-0092">Biotin</keyword>
<keyword evidence="12" id="KW-1185">Reference proteome</keyword>
<dbReference type="InterPro" id="IPR011053">
    <property type="entry name" value="Single_hybrid_motif"/>
</dbReference>
<reference evidence="11 12" key="1">
    <citation type="journal article" date="2016" name="Int. J. Syst. Evol. Microbiol.">
        <title>Pyruvatibacter mobilis gen. nov., sp. nov., a marine bacterium from the culture broth of Picochlorum sp. 122.</title>
        <authorList>
            <person name="Wang G."/>
            <person name="Tang M."/>
            <person name="Wu H."/>
            <person name="Dai S."/>
            <person name="Li T."/>
            <person name="Chen C."/>
            <person name="He H."/>
            <person name="Fan J."/>
            <person name="Xiang W."/>
            <person name="Li X."/>
        </authorList>
    </citation>
    <scope>NUCLEOTIDE SEQUENCE [LARGE SCALE GENOMIC DNA]</scope>
    <source>
        <strain evidence="11 12">GYP-11</strain>
    </source>
</reference>
<evidence type="ECO:0000259" key="9">
    <source>
        <dbReference type="PROSITE" id="PS50975"/>
    </source>
</evidence>
<proteinExistence type="predicted"/>
<dbReference type="InterPro" id="IPR011761">
    <property type="entry name" value="ATP-grasp"/>
</dbReference>
<feature type="domain" description="ATP-grasp" evidence="9">
    <location>
        <begin position="120"/>
        <end position="322"/>
    </location>
</feature>
<feature type="domain" description="Lipoyl-binding" evidence="8">
    <location>
        <begin position="590"/>
        <end position="666"/>
    </location>
</feature>
<dbReference type="PANTHER" id="PTHR18866">
    <property type="entry name" value="CARBOXYLASE:PYRUVATE/ACETYL-COA/PROPIONYL-COA CARBOXYLASE"/>
    <property type="match status" value="1"/>
</dbReference>
<evidence type="ECO:0000256" key="2">
    <source>
        <dbReference type="ARBA" id="ARBA00022598"/>
    </source>
</evidence>
<name>A0A845QCI5_9HYPH</name>